<dbReference type="EMBL" id="MN448274">
    <property type="protein sequence ID" value="QFG73947.1"/>
    <property type="molecule type" value="Genomic_DNA"/>
</dbReference>
<sequence>MEDPMEWRLTHPQISNTKYSRIRSNIKNRIAPQASFDSSNITPNEYIIQTHTPIYRYLGGMIESPTHDDIINQLVTCYLLLPYCWICFSEGECIVEHEHDLKKPTTYNTFTQKPRGYAGVFRARACRNCNAYESYAKHISSKNICVNYWYKKHTNNGRTLDKSRLEERLLVLGYLKHCVDV</sequence>
<accession>A0A5J6VIK8</accession>
<name>A0A5J6VIK8_9VIRU</name>
<organism evidence="1">
    <name type="scientific">Megaviridae environmental sample</name>
    <dbReference type="NCBI Taxonomy" id="1737588"/>
    <lineage>
        <taxon>Viruses</taxon>
        <taxon>Varidnaviria</taxon>
        <taxon>Bamfordvirae</taxon>
        <taxon>Nucleocytoviricota</taxon>
        <taxon>Megaviricetes</taxon>
        <taxon>Imitervirales</taxon>
        <taxon>Mimiviridae</taxon>
        <taxon>environmental samples</taxon>
    </lineage>
</organism>
<proteinExistence type="predicted"/>
<protein>
    <submittedName>
        <fullName evidence="1">Uncharacterized protein</fullName>
    </submittedName>
</protein>
<evidence type="ECO:0000313" key="1">
    <source>
        <dbReference type="EMBL" id="QFG73947.1"/>
    </source>
</evidence>
<reference evidence="1" key="1">
    <citation type="journal article" date="2019" name="Philos. Trans. R. Soc. Lond., B, Biol. Sci.">
        <title>Targeted metagenomic recovery of four divergent viruses reveals shared and distinctive characteristics of giant viruses of marine eukaryotes.</title>
        <authorList>
            <person name="Needham D.M."/>
            <person name="Poirier C."/>
            <person name="Hehenberger E."/>
            <person name="Jimenez V."/>
            <person name="Swalwell J.E."/>
            <person name="Santoro A.E."/>
            <person name="Worden A.Z."/>
        </authorList>
    </citation>
    <scope>NUCLEOTIDE SEQUENCE</scope>
    <source>
        <strain evidence="1">OPacV-662</strain>
    </source>
</reference>